<accession>A0AB36RD54</accession>
<dbReference type="AlphaFoldDB" id="A0AB36RD54"/>
<dbReference type="GO" id="GO:0016758">
    <property type="term" value="F:hexosyltransferase activity"/>
    <property type="evidence" value="ECO:0007669"/>
    <property type="project" value="TreeGrafter"/>
</dbReference>
<feature type="transmembrane region" description="Helical" evidence="1">
    <location>
        <begin position="96"/>
        <end position="120"/>
    </location>
</feature>
<dbReference type="RefSeq" id="WP_095484136.1">
    <property type="nucleotide sequence ID" value="NZ_CP088151.1"/>
</dbReference>
<protein>
    <recommendedName>
        <fullName evidence="4">Glycosyltransferase</fullName>
    </recommendedName>
</protein>
<dbReference type="PANTHER" id="PTHR45947:SF3">
    <property type="entry name" value="SULFOQUINOVOSYL TRANSFERASE SQD2"/>
    <property type="match status" value="1"/>
</dbReference>
<keyword evidence="1" id="KW-0812">Transmembrane</keyword>
<dbReference type="SUPFAM" id="SSF53756">
    <property type="entry name" value="UDP-Glycosyltransferase/glycogen phosphorylase"/>
    <property type="match status" value="1"/>
</dbReference>
<dbReference type="PANTHER" id="PTHR45947">
    <property type="entry name" value="SULFOQUINOVOSYL TRANSFERASE SQD2"/>
    <property type="match status" value="1"/>
</dbReference>
<evidence type="ECO:0000313" key="3">
    <source>
        <dbReference type="Proteomes" id="UP000216215"/>
    </source>
</evidence>
<dbReference type="InterPro" id="IPR050194">
    <property type="entry name" value="Glycosyltransferase_grp1"/>
</dbReference>
<reference evidence="3" key="1">
    <citation type="submission" date="2017-08" db="EMBL/GenBank/DDBJ databases">
        <title>Mesorhizobium wenxinae sp. nov., a novel rhizobial species isolated from root nodules of chickpea (Cicer arietinum L.).</title>
        <authorList>
            <person name="Zhang J."/>
        </authorList>
    </citation>
    <scope>NUCLEOTIDE SEQUENCE [LARGE SCALE GENOMIC DNA]</scope>
    <source>
        <strain evidence="3">USDA 3392</strain>
    </source>
</reference>
<dbReference type="Gene3D" id="3.40.50.2000">
    <property type="entry name" value="Glycogen Phosphorylase B"/>
    <property type="match status" value="2"/>
</dbReference>
<name>A0AB36RD54_9HYPH</name>
<sequence length="397" mass="42930">MRKGRRIIVVVTALPRWISDFNHVSTALAEAGHAVEVWSPDDNGLATAGWDSRPAIDAARDALAPDIATRTMPFSRNRGRPSPLRLARASLMAARAALFSPGSVFILWSALSILLAGPWVRLSNRHAIYLVTGLGASFSESQRGSLTTRLICIVYRFAFASRRAIVIVHNHEDKAELIRRTGVAADRVIVTGGCGVMPEDFPYKQARTVGARPTILVPGRLLRDKGVLDAAAASGILSERGVAHRMVFTSNPMSGRADALTEAELARARSYPDVAFIGYQPSITALYAGADIACIPSWYREGLQTALLESASSGCPIVACDNVGVRDFLRPEIDGLVVPPHAPARLADALERMIREPGLAERLRTAAYARFLSGFTRQHMVETTLAAMRGTGIETPR</sequence>
<dbReference type="Pfam" id="PF13692">
    <property type="entry name" value="Glyco_trans_1_4"/>
    <property type="match status" value="1"/>
</dbReference>
<evidence type="ECO:0000256" key="1">
    <source>
        <dbReference type="SAM" id="Phobius"/>
    </source>
</evidence>
<dbReference type="EMBL" id="NPKI01000012">
    <property type="protein sequence ID" value="PAQ02671.1"/>
    <property type="molecule type" value="Genomic_DNA"/>
</dbReference>
<evidence type="ECO:0000313" key="2">
    <source>
        <dbReference type="EMBL" id="PAQ02671.1"/>
    </source>
</evidence>
<organism evidence="2 3">
    <name type="scientific">Mesorhizobium mediterraneum</name>
    <dbReference type="NCBI Taxonomy" id="43617"/>
    <lineage>
        <taxon>Bacteria</taxon>
        <taxon>Pseudomonadati</taxon>
        <taxon>Pseudomonadota</taxon>
        <taxon>Alphaproteobacteria</taxon>
        <taxon>Hyphomicrobiales</taxon>
        <taxon>Phyllobacteriaceae</taxon>
        <taxon>Mesorhizobium</taxon>
    </lineage>
</organism>
<comment type="caution">
    <text evidence="2">The sequence shown here is derived from an EMBL/GenBank/DDBJ whole genome shotgun (WGS) entry which is preliminary data.</text>
</comment>
<keyword evidence="3" id="KW-1185">Reference proteome</keyword>
<keyword evidence="1" id="KW-0472">Membrane</keyword>
<proteinExistence type="predicted"/>
<keyword evidence="1" id="KW-1133">Transmembrane helix</keyword>
<evidence type="ECO:0008006" key="4">
    <source>
        <dbReference type="Google" id="ProtNLM"/>
    </source>
</evidence>
<gene>
    <name evidence="2" type="ORF">CIT25_08595</name>
</gene>
<dbReference type="Proteomes" id="UP000216215">
    <property type="component" value="Unassembled WGS sequence"/>
</dbReference>